<evidence type="ECO:0000256" key="2">
    <source>
        <dbReference type="ARBA" id="ARBA00022722"/>
    </source>
</evidence>
<evidence type="ECO:0000256" key="3">
    <source>
        <dbReference type="ARBA" id="ARBA00022723"/>
    </source>
</evidence>
<keyword evidence="4" id="KW-0378">Hydrolase</keyword>
<name>A0A8H6KIQ6_9PEZI</name>
<dbReference type="CDD" id="cd01310">
    <property type="entry name" value="TatD_DNAse"/>
    <property type="match status" value="1"/>
</dbReference>
<dbReference type="PIRSF" id="PIRSF005902">
    <property type="entry name" value="DNase_TatD"/>
    <property type="match status" value="1"/>
</dbReference>
<comment type="caution">
    <text evidence="6">The sequence shown here is derived from an EMBL/GenBank/DDBJ whole genome shotgun (WGS) entry which is preliminary data.</text>
</comment>
<gene>
    <name evidence="6" type="ORF">CMUS01_07182</name>
</gene>
<dbReference type="GO" id="GO:0046872">
    <property type="term" value="F:metal ion binding"/>
    <property type="evidence" value="ECO:0007669"/>
    <property type="project" value="UniProtKB-KW"/>
</dbReference>
<dbReference type="Proteomes" id="UP000639643">
    <property type="component" value="Unassembled WGS sequence"/>
</dbReference>
<evidence type="ECO:0000256" key="1">
    <source>
        <dbReference type="ARBA" id="ARBA00009275"/>
    </source>
</evidence>
<organism evidence="6 7">
    <name type="scientific">Colletotrichum musicola</name>
    <dbReference type="NCBI Taxonomy" id="2175873"/>
    <lineage>
        <taxon>Eukaryota</taxon>
        <taxon>Fungi</taxon>
        <taxon>Dikarya</taxon>
        <taxon>Ascomycota</taxon>
        <taxon>Pezizomycotina</taxon>
        <taxon>Sordariomycetes</taxon>
        <taxon>Hypocreomycetidae</taxon>
        <taxon>Glomerellales</taxon>
        <taxon>Glomerellaceae</taxon>
        <taxon>Colletotrichum</taxon>
        <taxon>Colletotrichum orchidearum species complex</taxon>
    </lineage>
</organism>
<feature type="binding site" evidence="5">
    <location>
        <position position="250"/>
    </location>
    <ligand>
        <name>a divalent metal cation</name>
        <dbReference type="ChEBI" id="CHEBI:60240"/>
        <label>1</label>
    </ligand>
</feature>
<dbReference type="GO" id="GO:0008296">
    <property type="term" value="F:3'-5'-DNA exonuclease activity"/>
    <property type="evidence" value="ECO:0007669"/>
    <property type="project" value="TreeGrafter"/>
</dbReference>
<evidence type="ECO:0000313" key="6">
    <source>
        <dbReference type="EMBL" id="KAF6831831.1"/>
    </source>
</evidence>
<dbReference type="PANTHER" id="PTHR10060">
    <property type="entry name" value="TATD FAMILY DEOXYRIBONUCLEASE"/>
    <property type="match status" value="1"/>
</dbReference>
<dbReference type="OrthoDB" id="6079689at2759"/>
<keyword evidence="3 5" id="KW-0479">Metal-binding</keyword>
<dbReference type="InterPro" id="IPR032466">
    <property type="entry name" value="Metal_Hydrolase"/>
</dbReference>
<dbReference type="Gene3D" id="3.20.20.140">
    <property type="entry name" value="Metal-dependent hydrolases"/>
    <property type="match status" value="1"/>
</dbReference>
<dbReference type="EMBL" id="WIGM01000251">
    <property type="protein sequence ID" value="KAF6831831.1"/>
    <property type="molecule type" value="Genomic_DNA"/>
</dbReference>
<dbReference type="InterPro" id="IPR001130">
    <property type="entry name" value="TatD-like"/>
</dbReference>
<feature type="binding site" evidence="5">
    <location>
        <position position="137"/>
    </location>
    <ligand>
        <name>a divalent metal cation</name>
        <dbReference type="ChEBI" id="CHEBI:60240"/>
        <label>1</label>
    </ligand>
</feature>
<sequence length="332" mass="36091">MASTLLEGFPTKAPAKPSTKLRFADVAVTATAKDFAGIYRGKQYHPPDLPAVLSRASAAGVEKVMLTGMSLPDASTNLAVAASQPPGSCFVTIGIHPYHAAEPDSDPEGEDAHFARLAGLVRDALGNEESLLAAYGELGLDYDRLVHASKEAQVRTFKRQLDLFVEGKFDLPLFLHCRAAFDDFVEIIRPYLPSLPRGGLVHSFVGTAAQMQELVGMGLHVSVNGFSFQDRESLEMVREIPLEKLQIETDAPWGEIPANSEVAKRYLANAAPLPPSKKRDKFEMEMMVKGRNESCSMERVAFVVAGVKGITAEEVADAAWRNSVEMFGLGER</sequence>
<keyword evidence="7" id="KW-1185">Reference proteome</keyword>
<dbReference type="SUPFAM" id="SSF51556">
    <property type="entry name" value="Metallo-dependent hydrolases"/>
    <property type="match status" value="1"/>
</dbReference>
<accession>A0A8H6KIQ6</accession>
<comment type="similarity">
    <text evidence="1">Belongs to the metallo-dependent hydrolases superfamily. TatD-type hydrolase family.</text>
</comment>
<feature type="binding site" evidence="5">
    <location>
        <position position="176"/>
    </location>
    <ligand>
        <name>a divalent metal cation</name>
        <dbReference type="ChEBI" id="CHEBI:60240"/>
        <label>2</label>
    </ligand>
</feature>
<feature type="binding site" evidence="5">
    <location>
        <position position="202"/>
    </location>
    <ligand>
        <name>a divalent metal cation</name>
        <dbReference type="ChEBI" id="CHEBI:60240"/>
        <label>2</label>
    </ligand>
</feature>
<dbReference type="Pfam" id="PF01026">
    <property type="entry name" value="TatD_DNase"/>
    <property type="match status" value="1"/>
</dbReference>
<protein>
    <submittedName>
        <fullName evidence="6">Deoxyribonuclease tatd</fullName>
    </submittedName>
</protein>
<dbReference type="PROSITE" id="PS01090">
    <property type="entry name" value="TATD_2"/>
    <property type="match status" value="1"/>
</dbReference>
<evidence type="ECO:0000313" key="7">
    <source>
        <dbReference type="Proteomes" id="UP000639643"/>
    </source>
</evidence>
<dbReference type="InterPro" id="IPR050891">
    <property type="entry name" value="TatD-type_Hydrolase"/>
</dbReference>
<evidence type="ECO:0000256" key="4">
    <source>
        <dbReference type="ARBA" id="ARBA00022801"/>
    </source>
</evidence>
<keyword evidence="2" id="KW-0540">Nuclease</keyword>
<dbReference type="GO" id="GO:0005829">
    <property type="term" value="C:cytosol"/>
    <property type="evidence" value="ECO:0007669"/>
    <property type="project" value="TreeGrafter"/>
</dbReference>
<evidence type="ECO:0000256" key="5">
    <source>
        <dbReference type="PIRSR" id="PIRSR005902-1"/>
    </source>
</evidence>
<dbReference type="PANTHER" id="PTHR10060:SF15">
    <property type="entry name" value="DEOXYRIBONUCLEASE TATDN1"/>
    <property type="match status" value="1"/>
</dbReference>
<dbReference type="InterPro" id="IPR018228">
    <property type="entry name" value="DNase_TatD-rel_CS"/>
</dbReference>
<dbReference type="AlphaFoldDB" id="A0A8H6KIQ6"/>
<reference evidence="6" key="1">
    <citation type="journal article" date="2020" name="Phytopathology">
        <title>Genome Sequence Resources of Colletotrichum truncatum, C. plurivorum, C. musicola, and C. sojae: Four Species Pathogenic to Soybean (Glycine max).</title>
        <authorList>
            <person name="Rogerio F."/>
            <person name="Boufleur T.R."/>
            <person name="Ciampi-Guillardi M."/>
            <person name="Sukno S.A."/>
            <person name="Thon M.R."/>
            <person name="Massola Junior N.S."/>
            <person name="Baroncelli R."/>
        </authorList>
    </citation>
    <scope>NUCLEOTIDE SEQUENCE</scope>
    <source>
        <strain evidence="6">LFN0074</strain>
    </source>
</reference>
<proteinExistence type="inferred from homology"/>